<keyword evidence="2" id="KW-1133">Transmembrane helix</keyword>
<sequence>MAVTAAGALLTAAASGTDDLGVVALADAVLLLGLIVLTPALALGVTRLLRRPLTRPFGVHGTLAVENTRRNPRRTAATAATLMIGLALVSAATVATATRSRAAAEQARQAMVPDLEVTPVEHAEIGPGTAERVARLPDTAAVTAPRRLRTRETAPGRLSGRHRRRPPHGRGIAVTRQEARAHNWQAGSRVTGTVDGTRRRHPNGTRPPGRRDLRAPAPSPPRCCRWMPYRSHRPMRPRGSRAPTPYSSLPHPAERPPSGTRYARHWTTAPCWAALARRLAAAAPRDAVGQAVRRVRPRGPRGGLPSGARSAPRARRAPGWG</sequence>
<keyword evidence="2" id="KW-0812">Transmembrane</keyword>
<keyword evidence="4" id="KW-1185">Reference proteome</keyword>
<feature type="region of interest" description="Disordered" evidence="1">
    <location>
        <begin position="285"/>
        <end position="321"/>
    </location>
</feature>
<feature type="compositionally biased region" description="Basic residues" evidence="1">
    <location>
        <begin position="312"/>
        <end position="321"/>
    </location>
</feature>
<accession>A0ABS3X4I1</accession>
<feature type="transmembrane region" description="Helical" evidence="2">
    <location>
        <begin position="76"/>
        <end position="97"/>
    </location>
</feature>
<evidence type="ECO:0000256" key="1">
    <source>
        <dbReference type="SAM" id="MobiDB-lite"/>
    </source>
</evidence>
<evidence type="ECO:0000313" key="4">
    <source>
        <dbReference type="Proteomes" id="UP001519064"/>
    </source>
</evidence>
<organism evidence="3 4">
    <name type="scientific">Streptomyces oryzae</name>
    <dbReference type="NCBI Taxonomy" id="1434886"/>
    <lineage>
        <taxon>Bacteria</taxon>
        <taxon>Bacillati</taxon>
        <taxon>Actinomycetota</taxon>
        <taxon>Actinomycetes</taxon>
        <taxon>Kitasatosporales</taxon>
        <taxon>Streptomycetaceae</taxon>
        <taxon>Streptomyces</taxon>
    </lineage>
</organism>
<keyword evidence="2" id="KW-0472">Membrane</keyword>
<evidence type="ECO:0000313" key="3">
    <source>
        <dbReference type="EMBL" id="MBO8190285.1"/>
    </source>
</evidence>
<dbReference type="Proteomes" id="UP001519064">
    <property type="component" value="Unassembled WGS sequence"/>
</dbReference>
<evidence type="ECO:0008006" key="5">
    <source>
        <dbReference type="Google" id="ProtNLM"/>
    </source>
</evidence>
<feature type="compositionally biased region" description="Basic residues" evidence="1">
    <location>
        <begin position="230"/>
        <end position="239"/>
    </location>
</feature>
<feature type="region of interest" description="Disordered" evidence="1">
    <location>
        <begin position="151"/>
        <end position="262"/>
    </location>
</feature>
<gene>
    <name evidence="3" type="ORF">ITI46_00905</name>
</gene>
<feature type="compositionally biased region" description="Basic residues" evidence="1">
    <location>
        <begin position="159"/>
        <end position="168"/>
    </location>
</feature>
<feature type="transmembrane region" description="Helical" evidence="2">
    <location>
        <begin position="24"/>
        <end position="45"/>
    </location>
</feature>
<name>A0ABS3X4I1_9ACTN</name>
<proteinExistence type="predicted"/>
<protein>
    <recommendedName>
        <fullName evidence="5">ABC transporter permease</fullName>
    </recommendedName>
</protein>
<comment type="caution">
    <text evidence="3">The sequence shown here is derived from an EMBL/GenBank/DDBJ whole genome shotgun (WGS) entry which is preliminary data.</text>
</comment>
<dbReference type="EMBL" id="JADKMA010000002">
    <property type="protein sequence ID" value="MBO8190285.1"/>
    <property type="molecule type" value="Genomic_DNA"/>
</dbReference>
<reference evidence="3 4" key="1">
    <citation type="submission" date="2020-11" db="EMBL/GenBank/DDBJ databases">
        <title>Streptomyces spirodelae sp. nov., isolated from duckweed.</title>
        <authorList>
            <person name="Saimee Y."/>
            <person name="Duangmal K."/>
        </authorList>
    </citation>
    <scope>NUCLEOTIDE SEQUENCE [LARGE SCALE GENOMIC DNA]</scope>
    <source>
        <strain evidence="3 4">S16-07</strain>
    </source>
</reference>
<evidence type="ECO:0000256" key="2">
    <source>
        <dbReference type="SAM" id="Phobius"/>
    </source>
</evidence>